<dbReference type="Pfam" id="PF05670">
    <property type="entry name" value="NFACT-R_1"/>
    <property type="match status" value="1"/>
</dbReference>
<evidence type="ECO:0000313" key="8">
    <source>
        <dbReference type="Proteomes" id="UP000469424"/>
    </source>
</evidence>
<evidence type="ECO:0000256" key="1">
    <source>
        <dbReference type="ARBA" id="ARBA00022555"/>
    </source>
</evidence>
<evidence type="ECO:0000256" key="4">
    <source>
        <dbReference type="ARBA" id="ARBA00022917"/>
    </source>
</evidence>
<dbReference type="InterPro" id="IPR008532">
    <property type="entry name" value="NFACT_RNA-bd"/>
</dbReference>
<evidence type="ECO:0000256" key="3">
    <source>
        <dbReference type="ARBA" id="ARBA00022884"/>
    </source>
</evidence>
<dbReference type="GO" id="GO:0072344">
    <property type="term" value="P:rescue of stalled ribosome"/>
    <property type="evidence" value="ECO:0007669"/>
    <property type="project" value="UniProtKB-UniRule"/>
</dbReference>
<comment type="subunit">
    <text evidence="5">Associates with stalled 50S ribosomal subunits. Binds to RqcP.</text>
</comment>
<dbReference type="Proteomes" id="UP000469424">
    <property type="component" value="Unassembled WGS sequence"/>
</dbReference>
<protein>
    <recommendedName>
        <fullName evidence="5">Rqc2 homolog RqcH</fullName>
        <shortName evidence="5">RqcH</shortName>
    </recommendedName>
</protein>
<reference evidence="7 8" key="1">
    <citation type="submission" date="2019-08" db="EMBL/GenBank/DDBJ databases">
        <title>In-depth cultivation of the pig gut microbiome towards novel bacterial diversity and tailored functional studies.</title>
        <authorList>
            <person name="Wylensek D."/>
            <person name="Hitch T.C.A."/>
            <person name="Clavel T."/>
        </authorList>
    </citation>
    <scope>NUCLEOTIDE SEQUENCE [LARGE SCALE GENOMIC DNA]</scope>
    <source>
        <strain evidence="7 8">WCA-MUC-591-APC-4B</strain>
    </source>
</reference>
<comment type="similarity">
    <text evidence="5">Belongs to the NEMF family.</text>
</comment>
<keyword evidence="8" id="KW-1185">Reference proteome</keyword>
<keyword evidence="2 5" id="KW-0699">rRNA-binding</keyword>
<dbReference type="HAMAP" id="MF_00844_B">
    <property type="entry name" value="RqcH_B"/>
    <property type="match status" value="1"/>
</dbReference>
<dbReference type="InterPro" id="IPR051608">
    <property type="entry name" value="RQC_Subunit_NEMF"/>
</dbReference>
<dbReference type="PANTHER" id="PTHR15239">
    <property type="entry name" value="NUCLEAR EXPORT MEDIATOR FACTOR NEMF"/>
    <property type="match status" value="1"/>
</dbReference>
<evidence type="ECO:0000256" key="5">
    <source>
        <dbReference type="HAMAP-Rule" id="MF_00844"/>
    </source>
</evidence>
<comment type="caution">
    <text evidence="7">The sequence shown here is derived from an EMBL/GenBank/DDBJ whole genome shotgun (WGS) entry which is preliminary data.</text>
</comment>
<sequence>MAYDGIITYGITEELKERLTFGKIEKVYQPGSEELVLQIHTRKGNVKLYASAASQAARVCLTDGKFVNPAAPPNFCMLLRKHIQTGRITDIHQRGSERIIEMDIEAQTELGFTVSKRLIFEIMGKHSNIVLVALDTGKIIDSIKRISIDVNRYRQLLPGLEYRYPPKQDKVPFKEISTELSEKLDSDPEAAADPKYLLSHIQGISPGISRELARSGNPVERLEEILESIENGTAAPRVYLDETGKPLEFHLTELGEYVGAQEKTFDSISEATEYFYTHREESNAIRQRSNPLHRSVQASLDKARLKKQRLGEDLLQAENSEKYRLYGELLTANLHRVEPGAHEVTVISYYDNQPVTIPLDEKYAASKNAQNYFKKYSKAKTAVHEKTHQLEETSKDILYLESVLQSIESAHTLEELNQIREELEDTGYVRKRAQKGFRRKKSKPHPIEYTLPTGRKVFVGRNNKENDYLTTKMAGKRDLWFHTKDIPGSHVILPLEPNQSPEDIPEEIIYQVASIAAYHSKGKESQNVPVDFVPIRYVKKPSGAKPGMVIFTHNTTVYVDPKLPEGAAGK</sequence>
<keyword evidence="4 5" id="KW-0648">Protein biosynthesis</keyword>
<organism evidence="7 8">
    <name type="scientific">Mogibacterium kristiansenii</name>
    <dbReference type="NCBI Taxonomy" id="2606708"/>
    <lineage>
        <taxon>Bacteria</taxon>
        <taxon>Bacillati</taxon>
        <taxon>Bacillota</taxon>
        <taxon>Clostridia</taxon>
        <taxon>Peptostreptococcales</taxon>
        <taxon>Anaerovoracaceae</taxon>
        <taxon>Mogibacterium</taxon>
    </lineage>
</organism>
<dbReference type="RefSeq" id="WP_154554838.1">
    <property type="nucleotide sequence ID" value="NZ_VUNA01000018.1"/>
</dbReference>
<dbReference type="AlphaFoldDB" id="A0A6N7XJY6"/>
<dbReference type="GO" id="GO:0043023">
    <property type="term" value="F:ribosomal large subunit binding"/>
    <property type="evidence" value="ECO:0007669"/>
    <property type="project" value="UniProtKB-UniRule"/>
</dbReference>
<dbReference type="PANTHER" id="PTHR15239:SF6">
    <property type="entry name" value="RIBOSOME QUALITY CONTROL COMPLEX SUBUNIT NEMF"/>
    <property type="match status" value="1"/>
</dbReference>
<dbReference type="GO" id="GO:1990112">
    <property type="term" value="C:RQC complex"/>
    <property type="evidence" value="ECO:0007669"/>
    <property type="project" value="TreeGrafter"/>
</dbReference>
<gene>
    <name evidence="5" type="primary">rqcH</name>
    <name evidence="7" type="ORF">FYJ65_08145</name>
</gene>
<dbReference type="Pfam" id="PF05833">
    <property type="entry name" value="NFACT_N"/>
    <property type="match status" value="1"/>
</dbReference>
<keyword evidence="3 5" id="KW-0694">RNA-binding</keyword>
<dbReference type="InterPro" id="IPR043682">
    <property type="entry name" value="RqcH_bacterial"/>
</dbReference>
<dbReference type="GO" id="GO:0019843">
    <property type="term" value="F:rRNA binding"/>
    <property type="evidence" value="ECO:0007669"/>
    <property type="project" value="UniProtKB-UniRule"/>
</dbReference>
<keyword evidence="1 5" id="KW-0820">tRNA-binding</keyword>
<dbReference type="Gene3D" id="2.30.310.10">
    <property type="entry name" value="ibrinogen binding protein from staphylococcus aureus domain"/>
    <property type="match status" value="1"/>
</dbReference>
<dbReference type="EMBL" id="VUNA01000018">
    <property type="protein sequence ID" value="MST71274.1"/>
    <property type="molecule type" value="Genomic_DNA"/>
</dbReference>
<evidence type="ECO:0000313" key="7">
    <source>
        <dbReference type="EMBL" id="MST71274.1"/>
    </source>
</evidence>
<evidence type="ECO:0000259" key="6">
    <source>
        <dbReference type="Pfam" id="PF05670"/>
    </source>
</evidence>
<evidence type="ECO:0000256" key="2">
    <source>
        <dbReference type="ARBA" id="ARBA00022730"/>
    </source>
</evidence>
<dbReference type="GO" id="GO:0000049">
    <property type="term" value="F:tRNA binding"/>
    <property type="evidence" value="ECO:0007669"/>
    <property type="project" value="UniProtKB-UniRule"/>
</dbReference>
<dbReference type="FunFam" id="2.30.310.10:FF:000004">
    <property type="entry name" value="Fibronectin-binding protein A"/>
    <property type="match status" value="1"/>
</dbReference>
<accession>A0A6N7XJY6</accession>
<proteinExistence type="inferred from homology"/>
<feature type="domain" description="NFACT RNA-binding" evidence="6">
    <location>
        <begin position="454"/>
        <end position="549"/>
    </location>
</feature>
<name>A0A6N7XJY6_9FIRM</name>
<comment type="function">
    <text evidence="5">Key component of the ribosome quality control system (RQC), a ribosome-associated complex that mediates the extraction of incompletely synthesized nascent chains from stalled ribosomes and their subsequent degradation. RqcH recruits Ala-charged tRNA, and with RqcP directs the elongation of stalled nascent chains on 50S ribosomal subunits, leading to non-templated C-terminal alanine extensions (Ala tail). The Ala tail promotes nascent chain degradation. May add between 1 and at least 8 Ala residues. Binds to stalled 50S ribosomal subunits.</text>
</comment>